<dbReference type="InterPro" id="IPR001764">
    <property type="entry name" value="Glyco_hydro_3_N"/>
</dbReference>
<evidence type="ECO:0000259" key="7">
    <source>
        <dbReference type="Pfam" id="PF00933"/>
    </source>
</evidence>
<evidence type="ECO:0000256" key="6">
    <source>
        <dbReference type="SAM" id="SignalP"/>
    </source>
</evidence>
<dbReference type="Gene3D" id="3.40.50.1700">
    <property type="entry name" value="Glycoside hydrolase family 3 C-terminal domain"/>
    <property type="match status" value="1"/>
</dbReference>
<dbReference type="GO" id="GO:0005975">
    <property type="term" value="P:carbohydrate metabolic process"/>
    <property type="evidence" value="ECO:0007669"/>
    <property type="project" value="InterPro"/>
</dbReference>
<evidence type="ECO:0000256" key="3">
    <source>
        <dbReference type="ARBA" id="ARBA00012663"/>
    </source>
</evidence>
<feature type="domain" description="Glycoside hydrolase family 3 N-terminal" evidence="7">
    <location>
        <begin position="24"/>
        <end position="368"/>
    </location>
</feature>
<keyword evidence="5" id="KW-0326">Glycosidase</keyword>
<reference evidence="8 9" key="1">
    <citation type="submission" date="2020-05" db="EMBL/GenBank/DDBJ databases">
        <title>Streptobacillus felis strain LHL191014123.</title>
        <authorList>
            <person name="Fawzy A."/>
            <person name="Rau J."/>
            <person name="Risse K."/>
            <person name="Schauerte N."/>
            <person name="Geiger C."/>
            <person name="Blom J."/>
            <person name="Imirzalioglu C."/>
            <person name="Falgenhauer J."/>
            <person name="Bach A."/>
            <person name="Herden C."/>
            <person name="Eisenberg T."/>
        </authorList>
    </citation>
    <scope>NUCLEOTIDE SEQUENCE [LARGE SCALE GENOMIC DNA]</scope>
    <source>
        <strain evidence="8 9">LHL191014123</strain>
    </source>
</reference>
<name>A0A7Z0PEZ6_9FUSO</name>
<accession>A0A7Z0PEZ6</accession>
<evidence type="ECO:0000256" key="4">
    <source>
        <dbReference type="ARBA" id="ARBA00022801"/>
    </source>
</evidence>
<dbReference type="GO" id="GO:0009254">
    <property type="term" value="P:peptidoglycan turnover"/>
    <property type="evidence" value="ECO:0007669"/>
    <property type="project" value="TreeGrafter"/>
</dbReference>
<dbReference type="InterPro" id="IPR019800">
    <property type="entry name" value="Glyco_hydro_3_AS"/>
</dbReference>
<keyword evidence="9" id="KW-1185">Reference proteome</keyword>
<dbReference type="EC" id="3.2.1.52" evidence="3"/>
<keyword evidence="6" id="KW-0732">Signal</keyword>
<evidence type="ECO:0000256" key="2">
    <source>
        <dbReference type="ARBA" id="ARBA00005336"/>
    </source>
</evidence>
<evidence type="ECO:0000313" key="9">
    <source>
        <dbReference type="Proteomes" id="UP000526184"/>
    </source>
</evidence>
<comment type="similarity">
    <text evidence="2">Belongs to the glycosyl hydrolase 3 family.</text>
</comment>
<dbReference type="PRINTS" id="PR00133">
    <property type="entry name" value="GLHYDRLASE3"/>
</dbReference>
<organism evidence="8 9">
    <name type="scientific">Streptobacillus felis</name>
    <dbReference type="NCBI Taxonomy" id="1384509"/>
    <lineage>
        <taxon>Bacteria</taxon>
        <taxon>Fusobacteriati</taxon>
        <taxon>Fusobacteriota</taxon>
        <taxon>Fusobacteriia</taxon>
        <taxon>Fusobacteriales</taxon>
        <taxon>Leptotrichiaceae</taxon>
        <taxon>Streptobacillus</taxon>
    </lineage>
</organism>
<keyword evidence="4" id="KW-0378">Hydrolase</keyword>
<dbReference type="SUPFAM" id="SSF51445">
    <property type="entry name" value="(Trans)glycosidases"/>
    <property type="match status" value="1"/>
</dbReference>
<dbReference type="PANTHER" id="PTHR30480:SF13">
    <property type="entry name" value="BETA-HEXOSAMINIDASE"/>
    <property type="match status" value="1"/>
</dbReference>
<dbReference type="InterPro" id="IPR017853">
    <property type="entry name" value="GH"/>
</dbReference>
<dbReference type="InterPro" id="IPR036962">
    <property type="entry name" value="Glyco_hydro_3_N_sf"/>
</dbReference>
<comment type="catalytic activity">
    <reaction evidence="1">
        <text>Hydrolysis of terminal non-reducing N-acetyl-D-hexosamine residues in N-acetyl-beta-D-hexosaminides.</text>
        <dbReference type="EC" id="3.2.1.52"/>
    </reaction>
</comment>
<evidence type="ECO:0000256" key="5">
    <source>
        <dbReference type="ARBA" id="ARBA00023295"/>
    </source>
</evidence>
<dbReference type="InterPro" id="IPR050226">
    <property type="entry name" value="NagZ_Beta-hexosaminidase"/>
</dbReference>
<evidence type="ECO:0000313" key="8">
    <source>
        <dbReference type="EMBL" id="NYV28001.1"/>
    </source>
</evidence>
<dbReference type="Gene3D" id="3.20.20.300">
    <property type="entry name" value="Glycoside hydrolase, family 3, N-terminal domain"/>
    <property type="match status" value="1"/>
</dbReference>
<sequence length="597" mass="66818">MKKMLRFLFFFFMPFMVFANDMEIRNKIEYLIMPDFRYWNVDENGKKKDFDVMNDEVRDVIKTHNFNGVILFAQNVKQTEQTLRLVDEIQKASKTPMFISIDQEGGIVTRLGTGTNFPGNMAIGATRNEKYSYEVGKAIGRELHALGINTNLAPTIDVNNNAKNPVIGLRSFSSDPNIVASLSRSMINGIKQENVIAVAKHFPGHGDTAIDTHLGLASVDKSMEELEAIELLPFKKAIEADIDMIMTAHVQLPQIEKDYFVAKNGDKIIYPSTISDDVITGILREKLGYDGVVITDALGMKAISDNLGPVEAMKLSINAGVDILLMPISLHSMKDVKELDKAIDKLVEAVKNGEISMQKIDKSISRINALKEKRHVVKDETNIDVRIENALKVIGSKQNRDLEREVSKNAITVVKDTPLKEMKRVLILGTDTSQRKVTEFAITRLFDEGKLQDLSYKFMIYGKDTKEIDIISQSTDVDTIIVYGAMNNENALNPESYRTKVPNMVAKLEGLQKIYVSINKPYDVTAHLDYDKVLIAYGFKGMDPTEVDGGIKAFGPNIPAALEIIFTQEEAKGKLPVDLPFIENGKLTEKVQFNLVK</sequence>
<dbReference type="AlphaFoldDB" id="A0A7Z0PEZ6"/>
<dbReference type="EMBL" id="JABMKT010000018">
    <property type="protein sequence ID" value="NYV28001.1"/>
    <property type="molecule type" value="Genomic_DNA"/>
</dbReference>
<evidence type="ECO:0000256" key="1">
    <source>
        <dbReference type="ARBA" id="ARBA00001231"/>
    </source>
</evidence>
<dbReference type="OrthoDB" id="9805821at2"/>
<proteinExistence type="inferred from homology"/>
<protein>
    <recommendedName>
        <fullName evidence="3">beta-N-acetylhexosaminidase</fullName>
        <ecNumber evidence="3">3.2.1.52</ecNumber>
    </recommendedName>
</protein>
<dbReference type="Pfam" id="PF00933">
    <property type="entry name" value="Glyco_hydro_3"/>
    <property type="match status" value="1"/>
</dbReference>
<comment type="caution">
    <text evidence="8">The sequence shown here is derived from an EMBL/GenBank/DDBJ whole genome shotgun (WGS) entry which is preliminary data.</text>
</comment>
<feature type="signal peptide" evidence="6">
    <location>
        <begin position="1"/>
        <end position="19"/>
    </location>
</feature>
<dbReference type="RefSeq" id="WP_067321811.1">
    <property type="nucleotide sequence ID" value="NZ_CBCRWS010000034.1"/>
</dbReference>
<dbReference type="Proteomes" id="UP000526184">
    <property type="component" value="Unassembled WGS sequence"/>
</dbReference>
<dbReference type="GO" id="GO:0004563">
    <property type="term" value="F:beta-N-acetylhexosaminidase activity"/>
    <property type="evidence" value="ECO:0007669"/>
    <property type="project" value="UniProtKB-EC"/>
</dbReference>
<dbReference type="PANTHER" id="PTHR30480">
    <property type="entry name" value="BETA-HEXOSAMINIDASE-RELATED"/>
    <property type="match status" value="1"/>
</dbReference>
<gene>
    <name evidence="8" type="ORF">HP397_04130</name>
</gene>
<dbReference type="InterPro" id="IPR036881">
    <property type="entry name" value="Glyco_hydro_3_C_sf"/>
</dbReference>
<dbReference type="PROSITE" id="PS00775">
    <property type="entry name" value="GLYCOSYL_HYDROL_F3"/>
    <property type="match status" value="1"/>
</dbReference>
<feature type="chain" id="PRO_5030947042" description="beta-N-acetylhexosaminidase" evidence="6">
    <location>
        <begin position="20"/>
        <end position="597"/>
    </location>
</feature>